<dbReference type="RefSeq" id="WP_007573142.1">
    <property type="nucleotide sequence ID" value="NZ_BPTS01000001.1"/>
</dbReference>
<evidence type="ECO:0000256" key="8">
    <source>
        <dbReference type="ARBA" id="ARBA00023204"/>
    </source>
</evidence>
<keyword evidence="6" id="KW-0378">Hydrolase</keyword>
<feature type="transmembrane region" description="Helical" evidence="9">
    <location>
        <begin position="68"/>
        <end position="87"/>
    </location>
</feature>
<evidence type="ECO:0000256" key="5">
    <source>
        <dbReference type="ARBA" id="ARBA00022763"/>
    </source>
</evidence>
<dbReference type="eggNOG" id="COG3568">
    <property type="taxonomic scope" value="Bacteria"/>
</dbReference>
<evidence type="ECO:0000313" key="11">
    <source>
        <dbReference type="EMBL" id="EGN56171.1"/>
    </source>
</evidence>
<dbReference type="Proteomes" id="UP000002772">
    <property type="component" value="Unassembled WGS sequence"/>
</dbReference>
<proteinExistence type="predicted"/>
<sequence length="355" mass="40509">MKKLSRITFQVIGGANVASIILMCLIGHVDSIDPTVWPKLSNMGLFFPILLAINVAFLVFWALVKPRWVLIPFLGFIVCYGPVRKYFPINFPTDPPKGCMKVLSYNVWLYAGWENRNKPNAILEYIKQQDADIVCLQESAENEVGSVQVDSILGKHYEYKDTAKHNNDFMTIFSKYPILSKELIRYPSKGNMSCAFKLRVNHRDVIVINNHLETTSLTLDKKELFQQMVEGELGGKDVTRTSKWLISHLAEQTRKRAPEADAVARYIAYHRGTPMIVCGDFNDTPLSYAHRTISKGLTDCYIETGNGPGISYHKARMYVRIDNILCTDDFKPYACKVDHSIKESDHYPIMCWLKP</sequence>
<evidence type="ECO:0000256" key="6">
    <source>
        <dbReference type="ARBA" id="ARBA00022801"/>
    </source>
</evidence>
<evidence type="ECO:0000256" key="3">
    <source>
        <dbReference type="ARBA" id="ARBA00022722"/>
    </source>
</evidence>
<reference evidence="12" key="1">
    <citation type="journal article" date="2011" name="Stand. Genomic Sci.">
        <title>Non-contiguous finished genome sequence of the opportunistic oral pathogen Prevotella multisaccharivorax type strain (PPPA20).</title>
        <authorList>
            <person name="Pati A."/>
            <person name="Gronow S."/>
            <person name="Lu M."/>
            <person name="Lapidus A."/>
            <person name="Nolan M."/>
            <person name="Lucas S."/>
            <person name="Hammon N."/>
            <person name="Deshpande S."/>
            <person name="Cheng J.F."/>
            <person name="Tapia R."/>
            <person name="Han C."/>
            <person name="Goodwin L."/>
            <person name="Pitluck S."/>
            <person name="Liolios K."/>
            <person name="Pagani I."/>
            <person name="Mavromatis K."/>
            <person name="Mikhailova N."/>
            <person name="Huntemann M."/>
            <person name="Chen A."/>
            <person name="Palaniappan K."/>
            <person name="Land M."/>
            <person name="Hauser L."/>
            <person name="Detter J.C."/>
            <person name="Brambilla E.M."/>
            <person name="Rohde M."/>
            <person name="Goker M."/>
            <person name="Woyke T."/>
            <person name="Bristow J."/>
            <person name="Eisen J.A."/>
            <person name="Markowitz V."/>
            <person name="Hugenholtz P."/>
            <person name="Kyrpides N.C."/>
            <person name="Klenk H.P."/>
            <person name="Ivanova N."/>
        </authorList>
    </citation>
    <scope>NUCLEOTIDE SEQUENCE [LARGE SCALE GENOMIC DNA]</scope>
    <source>
        <strain evidence="12">DSM 17128</strain>
    </source>
</reference>
<keyword evidence="9" id="KW-0812">Transmembrane</keyword>
<evidence type="ECO:0000259" key="10">
    <source>
        <dbReference type="Pfam" id="PF03372"/>
    </source>
</evidence>
<dbReference type="PANTHER" id="PTHR15822:SF4">
    <property type="entry name" value="TYROSYL-DNA PHOSPHODIESTERASE 2"/>
    <property type="match status" value="1"/>
</dbReference>
<dbReference type="GO" id="GO:0004527">
    <property type="term" value="F:exonuclease activity"/>
    <property type="evidence" value="ECO:0007669"/>
    <property type="project" value="UniProtKB-KW"/>
</dbReference>
<keyword evidence="11" id="KW-0255">Endonuclease</keyword>
<dbReference type="EMBL" id="GL945017">
    <property type="protein sequence ID" value="EGN56171.1"/>
    <property type="molecule type" value="Genomic_DNA"/>
</dbReference>
<evidence type="ECO:0000256" key="4">
    <source>
        <dbReference type="ARBA" id="ARBA00022723"/>
    </source>
</evidence>
<keyword evidence="4" id="KW-0479">Metal-binding</keyword>
<name>F8N690_9BACT</name>
<evidence type="ECO:0000256" key="9">
    <source>
        <dbReference type="SAM" id="Phobius"/>
    </source>
</evidence>
<keyword evidence="9" id="KW-1133">Transmembrane helix</keyword>
<dbReference type="GO" id="GO:0046872">
    <property type="term" value="F:metal ion binding"/>
    <property type="evidence" value="ECO:0007669"/>
    <property type="project" value="UniProtKB-KW"/>
</dbReference>
<dbReference type="SUPFAM" id="SSF56219">
    <property type="entry name" value="DNase I-like"/>
    <property type="match status" value="1"/>
</dbReference>
<dbReference type="HOGENOM" id="CLU_060500_0_1_10"/>
<organism evidence="11 12">
    <name type="scientific">Hallella multisaccharivorax DSM 17128</name>
    <dbReference type="NCBI Taxonomy" id="688246"/>
    <lineage>
        <taxon>Bacteria</taxon>
        <taxon>Pseudomonadati</taxon>
        <taxon>Bacteroidota</taxon>
        <taxon>Bacteroidia</taxon>
        <taxon>Bacteroidales</taxon>
        <taxon>Prevotellaceae</taxon>
        <taxon>Hallella</taxon>
    </lineage>
</organism>
<dbReference type="InterPro" id="IPR005135">
    <property type="entry name" value="Endo/exonuclease/phosphatase"/>
</dbReference>
<dbReference type="Gene3D" id="3.60.10.10">
    <property type="entry name" value="Endonuclease/exonuclease/phosphatase"/>
    <property type="match status" value="1"/>
</dbReference>
<gene>
    <name evidence="11" type="ORF">Premu_0703</name>
</gene>
<evidence type="ECO:0000313" key="12">
    <source>
        <dbReference type="Proteomes" id="UP000002772"/>
    </source>
</evidence>
<feature type="transmembrane region" description="Helical" evidence="9">
    <location>
        <begin position="40"/>
        <end position="61"/>
    </location>
</feature>
<keyword evidence="8" id="KW-0234">DNA repair</keyword>
<evidence type="ECO:0000256" key="1">
    <source>
        <dbReference type="ARBA" id="ARBA00001936"/>
    </source>
</evidence>
<protein>
    <submittedName>
        <fullName evidence="11">Endonuclease/exonuclease/phosphatase</fullName>
    </submittedName>
</protein>
<keyword evidence="12" id="KW-1185">Reference proteome</keyword>
<comment type="cofactor">
    <cofactor evidence="2">
        <name>Mg(2+)</name>
        <dbReference type="ChEBI" id="CHEBI:18420"/>
    </cofactor>
</comment>
<comment type="cofactor">
    <cofactor evidence="1">
        <name>Mn(2+)</name>
        <dbReference type="ChEBI" id="CHEBI:29035"/>
    </cofactor>
</comment>
<dbReference type="OrthoDB" id="635146at2"/>
<evidence type="ECO:0000256" key="7">
    <source>
        <dbReference type="ARBA" id="ARBA00022842"/>
    </source>
</evidence>
<dbReference type="CDD" id="cd09084">
    <property type="entry name" value="EEP-2"/>
    <property type="match status" value="1"/>
</dbReference>
<keyword evidence="7" id="KW-0460">Magnesium</keyword>
<dbReference type="GO" id="GO:0006281">
    <property type="term" value="P:DNA repair"/>
    <property type="evidence" value="ECO:0007669"/>
    <property type="project" value="UniProtKB-KW"/>
</dbReference>
<dbReference type="STRING" id="688246.Premu_0703"/>
<keyword evidence="5" id="KW-0227">DNA damage</keyword>
<keyword evidence="3" id="KW-0540">Nuclease</keyword>
<keyword evidence="11" id="KW-0269">Exonuclease</keyword>
<dbReference type="GO" id="GO:0004519">
    <property type="term" value="F:endonuclease activity"/>
    <property type="evidence" value="ECO:0007669"/>
    <property type="project" value="UniProtKB-KW"/>
</dbReference>
<dbReference type="AlphaFoldDB" id="F8N690"/>
<keyword evidence="9" id="KW-0472">Membrane</keyword>
<accession>F8N690</accession>
<dbReference type="Pfam" id="PF03372">
    <property type="entry name" value="Exo_endo_phos"/>
    <property type="match status" value="1"/>
</dbReference>
<feature type="domain" description="Endonuclease/exonuclease/phosphatase" evidence="10">
    <location>
        <begin position="103"/>
        <end position="346"/>
    </location>
</feature>
<dbReference type="InterPro" id="IPR051547">
    <property type="entry name" value="TDP2-like"/>
</dbReference>
<dbReference type="PANTHER" id="PTHR15822">
    <property type="entry name" value="TRAF AND TNF RECEPTOR-ASSOCIATED PROTEIN"/>
    <property type="match status" value="1"/>
</dbReference>
<feature type="transmembrane region" description="Helical" evidence="9">
    <location>
        <begin position="7"/>
        <end position="28"/>
    </location>
</feature>
<dbReference type="InterPro" id="IPR036691">
    <property type="entry name" value="Endo/exonu/phosph_ase_sf"/>
</dbReference>
<evidence type="ECO:0000256" key="2">
    <source>
        <dbReference type="ARBA" id="ARBA00001946"/>
    </source>
</evidence>